<evidence type="ECO:0000313" key="2">
    <source>
        <dbReference type="Proteomes" id="UP000054217"/>
    </source>
</evidence>
<dbReference type="AlphaFoldDB" id="A0A0C3K5M9"/>
<name>A0A0C3K5M9_PISTI</name>
<sequence>MGIESNVLRRCQEDGLASIILDCQLPELGLTYIIAASKWQHTLCGSSGNCLQMNLPHLRLVLSWQDVVQREKLDGI</sequence>
<dbReference type="HOGENOM" id="CLU_2655488_0_0_1"/>
<dbReference type="EMBL" id="KN831969">
    <property type="protein sequence ID" value="KIO04852.1"/>
    <property type="molecule type" value="Genomic_DNA"/>
</dbReference>
<dbReference type="InParanoid" id="A0A0C3K5M9"/>
<evidence type="ECO:0000313" key="1">
    <source>
        <dbReference type="EMBL" id="KIO04852.1"/>
    </source>
</evidence>
<protein>
    <submittedName>
        <fullName evidence="1">Uncharacterized protein</fullName>
    </submittedName>
</protein>
<keyword evidence="2" id="KW-1185">Reference proteome</keyword>
<reference evidence="2" key="2">
    <citation type="submission" date="2015-01" db="EMBL/GenBank/DDBJ databases">
        <title>Evolutionary Origins and Diversification of the Mycorrhizal Mutualists.</title>
        <authorList>
            <consortium name="DOE Joint Genome Institute"/>
            <consortium name="Mycorrhizal Genomics Consortium"/>
            <person name="Kohler A."/>
            <person name="Kuo A."/>
            <person name="Nagy L.G."/>
            <person name="Floudas D."/>
            <person name="Copeland A."/>
            <person name="Barry K.W."/>
            <person name="Cichocki N."/>
            <person name="Veneault-Fourrey C."/>
            <person name="LaButti K."/>
            <person name="Lindquist E.A."/>
            <person name="Lipzen A."/>
            <person name="Lundell T."/>
            <person name="Morin E."/>
            <person name="Murat C."/>
            <person name="Riley R."/>
            <person name="Ohm R."/>
            <person name="Sun H."/>
            <person name="Tunlid A."/>
            <person name="Henrissat B."/>
            <person name="Grigoriev I.V."/>
            <person name="Hibbett D.S."/>
            <person name="Martin F."/>
        </authorList>
    </citation>
    <scope>NUCLEOTIDE SEQUENCE [LARGE SCALE GENOMIC DNA]</scope>
    <source>
        <strain evidence="2">Marx 270</strain>
    </source>
</reference>
<gene>
    <name evidence="1" type="ORF">M404DRAFT_541429</name>
</gene>
<dbReference type="Proteomes" id="UP000054217">
    <property type="component" value="Unassembled WGS sequence"/>
</dbReference>
<organism evidence="1 2">
    <name type="scientific">Pisolithus tinctorius Marx 270</name>
    <dbReference type="NCBI Taxonomy" id="870435"/>
    <lineage>
        <taxon>Eukaryota</taxon>
        <taxon>Fungi</taxon>
        <taxon>Dikarya</taxon>
        <taxon>Basidiomycota</taxon>
        <taxon>Agaricomycotina</taxon>
        <taxon>Agaricomycetes</taxon>
        <taxon>Agaricomycetidae</taxon>
        <taxon>Boletales</taxon>
        <taxon>Sclerodermatineae</taxon>
        <taxon>Pisolithaceae</taxon>
        <taxon>Pisolithus</taxon>
    </lineage>
</organism>
<proteinExistence type="predicted"/>
<accession>A0A0C3K5M9</accession>
<reference evidence="1 2" key="1">
    <citation type="submission" date="2014-04" db="EMBL/GenBank/DDBJ databases">
        <authorList>
            <consortium name="DOE Joint Genome Institute"/>
            <person name="Kuo A."/>
            <person name="Kohler A."/>
            <person name="Costa M.D."/>
            <person name="Nagy L.G."/>
            <person name="Floudas D."/>
            <person name="Copeland A."/>
            <person name="Barry K.W."/>
            <person name="Cichocki N."/>
            <person name="Veneault-Fourrey C."/>
            <person name="LaButti K."/>
            <person name="Lindquist E.A."/>
            <person name="Lipzen A."/>
            <person name="Lundell T."/>
            <person name="Morin E."/>
            <person name="Murat C."/>
            <person name="Sun H."/>
            <person name="Tunlid A."/>
            <person name="Henrissat B."/>
            <person name="Grigoriev I.V."/>
            <person name="Hibbett D.S."/>
            <person name="Martin F."/>
            <person name="Nordberg H.P."/>
            <person name="Cantor M.N."/>
            <person name="Hua S.X."/>
        </authorList>
    </citation>
    <scope>NUCLEOTIDE SEQUENCE [LARGE SCALE GENOMIC DNA]</scope>
    <source>
        <strain evidence="1 2">Marx 270</strain>
    </source>
</reference>